<dbReference type="CDD" id="cd07178">
    <property type="entry name" value="terB_like_YebE"/>
    <property type="match status" value="1"/>
</dbReference>
<dbReference type="KEGG" id="cmar:IMCC12053_540"/>
<organism evidence="1 2">
    <name type="scientific">Celeribacter marinus</name>
    <dbReference type="NCBI Taxonomy" id="1397108"/>
    <lineage>
        <taxon>Bacteria</taxon>
        <taxon>Pseudomonadati</taxon>
        <taxon>Pseudomonadota</taxon>
        <taxon>Alphaproteobacteria</taxon>
        <taxon>Rhodobacterales</taxon>
        <taxon>Roseobacteraceae</taxon>
        <taxon>Celeribacter</taxon>
    </lineage>
</organism>
<dbReference type="OrthoDB" id="7866618at2"/>
<dbReference type="InterPro" id="IPR007486">
    <property type="entry name" value="YebE"/>
</dbReference>
<dbReference type="Pfam" id="PF04391">
    <property type="entry name" value="DUF533"/>
    <property type="match status" value="1"/>
</dbReference>
<dbReference type="PATRIC" id="fig|1397108.4.peg.557"/>
<proteinExistence type="predicted"/>
<keyword evidence="2" id="KW-1185">Reference proteome</keyword>
<dbReference type="InterPro" id="IPR029024">
    <property type="entry name" value="TerB-like"/>
</dbReference>
<dbReference type="RefSeq" id="WP_062215469.1">
    <property type="nucleotide sequence ID" value="NZ_CP012023.1"/>
</dbReference>
<dbReference type="STRING" id="1397108.IMCC12053_540"/>
<dbReference type="Proteomes" id="UP000064920">
    <property type="component" value="Chromosome"/>
</dbReference>
<dbReference type="EMBL" id="CP012023">
    <property type="protein sequence ID" value="ALI54489.1"/>
    <property type="molecule type" value="Genomic_DNA"/>
</dbReference>
<dbReference type="AlphaFoldDB" id="A0A0N9ZWU0"/>
<evidence type="ECO:0000313" key="2">
    <source>
        <dbReference type="Proteomes" id="UP000064920"/>
    </source>
</evidence>
<dbReference type="Gene3D" id="1.10.3680.10">
    <property type="entry name" value="TerB-like"/>
    <property type="match status" value="1"/>
</dbReference>
<protein>
    <submittedName>
        <fullName evidence="1">PE family protein</fullName>
    </submittedName>
</protein>
<reference evidence="1 2" key="1">
    <citation type="submission" date="2015-05" db="EMBL/GenBank/DDBJ databases">
        <authorList>
            <person name="Wang D.B."/>
            <person name="Wang M."/>
        </authorList>
    </citation>
    <scope>NUCLEOTIDE SEQUENCE [LARGE SCALE GENOMIC DNA]</scope>
    <source>
        <strain evidence="1 2">IMCC 12053</strain>
    </source>
</reference>
<evidence type="ECO:0000313" key="1">
    <source>
        <dbReference type="EMBL" id="ALI54489.1"/>
    </source>
</evidence>
<accession>A0A0N9ZWU0</accession>
<gene>
    <name evidence="1" type="ORF">IMCC12053_540</name>
</gene>
<dbReference type="SUPFAM" id="SSF158682">
    <property type="entry name" value="TerB-like"/>
    <property type="match status" value="1"/>
</dbReference>
<name>A0A0N9ZWU0_9RHOB</name>
<sequence length="299" mass="29573">MSLVKTLAKVAVGMAVAKGVGGMMNSGGASRQASSGGGLGDLLGQLTGGGGASSGGIGDLLGQLGGGSKASSGGGLGDLLGQLGGMGGTAKSGGGMGDLLGQLTGGSTSGGGLQGMLGQIMAGQAGGKSAGGLGGLLDGLSQSSRPGQGIAARAPEHGSGSFGDLINQTLAGGTPTHAHAPEQEEQAAVMLRAMIQAAKSDGRIDGDEQKTLMEHLGDIDAQEMEFINDELSKPIDINGLARDVPRGAEQQVYLMSLMAIDLDSQKEAQYLHAFAQSLNLSQAQVNAVHDHLGVQPLYT</sequence>